<sequence>MAGAGGGVPGGGDRSRLERLLAEDVTAWADGGGRIPVARRPIIGPAKVARYLFAWLGRLGEVRDVVLETTPVELNGQPGLVITYGEYVVAATVLELVGGRVAGVRTIAHPEKLAYLARQLSRRPIEAELLATLLSAWRIRPTV</sequence>
<dbReference type="PANTHER" id="PTHR30173:SF36">
    <property type="entry name" value="ECF RNA POLYMERASE SIGMA FACTOR SIGJ"/>
    <property type="match status" value="1"/>
</dbReference>
<organism evidence="1 2">
    <name type="scientific">Fodinicola feengrottensis</name>
    <dbReference type="NCBI Taxonomy" id="435914"/>
    <lineage>
        <taxon>Bacteria</taxon>
        <taxon>Bacillati</taxon>
        <taxon>Actinomycetota</taxon>
        <taxon>Actinomycetes</taxon>
        <taxon>Mycobacteriales</taxon>
        <taxon>Fodinicola</taxon>
    </lineage>
</organism>
<evidence type="ECO:0000313" key="2">
    <source>
        <dbReference type="Proteomes" id="UP001500618"/>
    </source>
</evidence>
<dbReference type="RefSeq" id="WP_344314259.1">
    <property type="nucleotide sequence ID" value="NZ_BAAANY010000032.1"/>
</dbReference>
<gene>
    <name evidence="1" type="ORF">GCM10009765_67860</name>
</gene>
<dbReference type="InterPro" id="IPR032710">
    <property type="entry name" value="NTF2-like_dom_sf"/>
</dbReference>
<accession>A0ABP4UN78</accession>
<reference evidence="2" key="1">
    <citation type="journal article" date="2019" name="Int. J. Syst. Evol. Microbiol.">
        <title>The Global Catalogue of Microorganisms (GCM) 10K type strain sequencing project: providing services to taxonomists for standard genome sequencing and annotation.</title>
        <authorList>
            <consortium name="The Broad Institute Genomics Platform"/>
            <consortium name="The Broad Institute Genome Sequencing Center for Infectious Disease"/>
            <person name="Wu L."/>
            <person name="Ma J."/>
        </authorList>
    </citation>
    <scope>NUCLEOTIDE SEQUENCE [LARGE SCALE GENOMIC DNA]</scope>
    <source>
        <strain evidence="2">JCM 14718</strain>
    </source>
</reference>
<dbReference type="EMBL" id="BAAANY010000032">
    <property type="protein sequence ID" value="GAA1708758.1"/>
    <property type="molecule type" value="Genomic_DNA"/>
</dbReference>
<dbReference type="PANTHER" id="PTHR30173">
    <property type="entry name" value="SIGMA 19 FACTOR"/>
    <property type="match status" value="1"/>
</dbReference>
<evidence type="ECO:0000313" key="1">
    <source>
        <dbReference type="EMBL" id="GAA1708758.1"/>
    </source>
</evidence>
<dbReference type="Proteomes" id="UP001500618">
    <property type="component" value="Unassembled WGS sequence"/>
</dbReference>
<keyword evidence="2" id="KW-1185">Reference proteome</keyword>
<protein>
    <recommendedName>
        <fullName evidence="3">SnoaL-like domain-containing protein</fullName>
    </recommendedName>
</protein>
<evidence type="ECO:0008006" key="3">
    <source>
        <dbReference type="Google" id="ProtNLM"/>
    </source>
</evidence>
<dbReference type="SUPFAM" id="SSF54427">
    <property type="entry name" value="NTF2-like"/>
    <property type="match status" value="1"/>
</dbReference>
<dbReference type="InterPro" id="IPR052704">
    <property type="entry name" value="ECF_Sigma-70_Domain"/>
</dbReference>
<comment type="caution">
    <text evidence="1">The sequence shown here is derived from an EMBL/GenBank/DDBJ whole genome shotgun (WGS) entry which is preliminary data.</text>
</comment>
<proteinExistence type="predicted"/>
<name>A0ABP4UN78_9ACTN</name>